<gene>
    <name evidence="1" type="ORF">HMPREF9436_00075</name>
</gene>
<protein>
    <submittedName>
        <fullName evidence="1">Uncharacterized protein</fullName>
    </submittedName>
</protein>
<evidence type="ECO:0000313" key="2">
    <source>
        <dbReference type="Proteomes" id="UP000006028"/>
    </source>
</evidence>
<reference evidence="1 2" key="1">
    <citation type="submission" date="2010-08" db="EMBL/GenBank/DDBJ databases">
        <authorList>
            <person name="Weinstock G."/>
            <person name="Sodergren E."/>
            <person name="Clifton S."/>
            <person name="Fulton L."/>
            <person name="Fulton B."/>
            <person name="Courtney L."/>
            <person name="Fronick C."/>
            <person name="Harrison M."/>
            <person name="Strong C."/>
            <person name="Farmer C."/>
            <person name="Delahaunty K."/>
            <person name="Markovic C."/>
            <person name="Hall O."/>
            <person name="Minx P."/>
            <person name="Tomlinson C."/>
            <person name="Mitreva M."/>
            <person name="Hou S."/>
            <person name="Chen J."/>
            <person name="Wollam A."/>
            <person name="Pepin K.H."/>
            <person name="Johnson M."/>
            <person name="Bhonagiri V."/>
            <person name="Zhang X."/>
            <person name="Suruliraj S."/>
            <person name="Warren W."/>
            <person name="Chinwalla A."/>
            <person name="Mardis E.R."/>
            <person name="Wilson R.K."/>
        </authorList>
    </citation>
    <scope>NUCLEOTIDE SEQUENCE [LARGE SCALE GENOMIC DNA]</scope>
    <source>
        <strain evidence="1 2">KLE1255</strain>
    </source>
</reference>
<dbReference type="STRING" id="748224.HMPREF9436_00075"/>
<dbReference type="Proteomes" id="UP000006028">
    <property type="component" value="Unassembled WGS sequence"/>
</dbReference>
<accession>E2ZEK0</accession>
<dbReference type="HOGENOM" id="CLU_2422559_0_0_9"/>
<name>E2ZEK0_9FIRM</name>
<sequence>MAFCQAFFSLSFKLFCEKIFNFFTILPWKTLLPQDIVALFCPCHNGRAGAFLMYYKLHYRNMDAQRFLWYTNLVSAALLKTLTEWMFYGFF</sequence>
<comment type="caution">
    <text evidence="1">The sequence shown here is derived from an EMBL/GenBank/DDBJ whole genome shotgun (WGS) entry which is preliminary data.</text>
</comment>
<proteinExistence type="predicted"/>
<dbReference type="EMBL" id="AECU01000011">
    <property type="protein sequence ID" value="EFQ08394.1"/>
    <property type="molecule type" value="Genomic_DNA"/>
</dbReference>
<dbReference type="BioCyc" id="FCF748224-HMP:GTSS-3225-MONOMER"/>
<evidence type="ECO:0000313" key="1">
    <source>
        <dbReference type="EMBL" id="EFQ08394.1"/>
    </source>
</evidence>
<dbReference type="AlphaFoldDB" id="E2ZEK0"/>
<organism evidence="1 2">
    <name type="scientific">Faecalibacterium cf. prausnitzii KLE1255</name>
    <dbReference type="NCBI Taxonomy" id="748224"/>
    <lineage>
        <taxon>Bacteria</taxon>
        <taxon>Bacillati</taxon>
        <taxon>Bacillota</taxon>
        <taxon>Clostridia</taxon>
        <taxon>Eubacteriales</taxon>
        <taxon>Oscillospiraceae</taxon>
        <taxon>Faecalibacterium</taxon>
    </lineage>
</organism>